<feature type="transmembrane region" description="Helical" evidence="11">
    <location>
        <begin position="190"/>
        <end position="211"/>
    </location>
</feature>
<dbReference type="InterPro" id="IPR010065">
    <property type="entry name" value="AA_ABC_transptr_permease_3TM"/>
</dbReference>
<evidence type="ECO:0000313" key="14">
    <source>
        <dbReference type="Proteomes" id="UP001291687"/>
    </source>
</evidence>
<keyword evidence="10 11" id="KW-0472">Membrane</keyword>
<keyword evidence="7 11" id="KW-0812">Transmembrane</keyword>
<dbReference type="PROSITE" id="PS50928">
    <property type="entry name" value="ABC_TM1"/>
    <property type="match status" value="1"/>
</dbReference>
<gene>
    <name evidence="13" type="ORF">Megvenef_01138</name>
</gene>
<accession>A0ABU5NDE9</accession>
<keyword evidence="6" id="KW-1003">Cell membrane</keyword>
<evidence type="ECO:0000313" key="13">
    <source>
        <dbReference type="EMBL" id="MEA0971165.1"/>
    </source>
</evidence>
<dbReference type="SUPFAM" id="SSF161098">
    <property type="entry name" value="MetI-like"/>
    <property type="match status" value="1"/>
</dbReference>
<feature type="transmembrane region" description="Helical" evidence="11">
    <location>
        <begin position="67"/>
        <end position="96"/>
    </location>
</feature>
<dbReference type="Gene3D" id="1.10.3720.10">
    <property type="entry name" value="MetI-like"/>
    <property type="match status" value="1"/>
</dbReference>
<evidence type="ECO:0000256" key="3">
    <source>
        <dbReference type="ARBA" id="ARBA00010072"/>
    </source>
</evidence>
<comment type="similarity">
    <text evidence="3">Belongs to the binding-protein-dependent transport system permease family. HisMQ subfamily.</text>
</comment>
<dbReference type="PANTHER" id="PTHR30614">
    <property type="entry name" value="MEMBRANE COMPONENT OF AMINO ACID ABC TRANSPORTER"/>
    <property type="match status" value="1"/>
</dbReference>
<comment type="subcellular location">
    <subcellularLocation>
        <location evidence="2">Cell inner membrane</location>
        <topology evidence="2">Multi-pass membrane protein</topology>
    </subcellularLocation>
    <subcellularLocation>
        <location evidence="11">Cell membrane</location>
        <topology evidence="11">Multi-pass membrane protein</topology>
    </subcellularLocation>
</comment>
<protein>
    <recommendedName>
        <fullName evidence="4">Putative glutamine transport system permease protein GlnP</fullName>
    </recommendedName>
</protein>
<evidence type="ECO:0000256" key="7">
    <source>
        <dbReference type="ARBA" id="ARBA00022692"/>
    </source>
</evidence>
<organism evidence="13 14">
    <name type="scientific">Candidatus Megaera venefica</name>
    <dbReference type="NCBI Taxonomy" id="2055910"/>
    <lineage>
        <taxon>Bacteria</taxon>
        <taxon>Pseudomonadati</taxon>
        <taxon>Pseudomonadota</taxon>
        <taxon>Alphaproteobacteria</taxon>
        <taxon>Rickettsiales</taxon>
        <taxon>Rickettsiaceae</taxon>
        <taxon>Candidatus Megaera</taxon>
    </lineage>
</organism>
<evidence type="ECO:0000259" key="12">
    <source>
        <dbReference type="PROSITE" id="PS50928"/>
    </source>
</evidence>
<evidence type="ECO:0000256" key="4">
    <source>
        <dbReference type="ARBA" id="ARBA00016506"/>
    </source>
</evidence>
<keyword evidence="9 11" id="KW-1133">Transmembrane helix</keyword>
<comment type="caution">
    <text evidence="13">The sequence shown here is derived from an EMBL/GenBank/DDBJ whole genome shotgun (WGS) entry which is preliminary data.</text>
</comment>
<evidence type="ECO:0000256" key="10">
    <source>
        <dbReference type="ARBA" id="ARBA00023136"/>
    </source>
</evidence>
<dbReference type="CDD" id="cd06261">
    <property type="entry name" value="TM_PBP2"/>
    <property type="match status" value="1"/>
</dbReference>
<dbReference type="EMBL" id="JARJFB010000090">
    <property type="protein sequence ID" value="MEA0971165.1"/>
    <property type="molecule type" value="Genomic_DNA"/>
</dbReference>
<feature type="transmembrane region" description="Helical" evidence="11">
    <location>
        <begin position="25"/>
        <end position="46"/>
    </location>
</feature>
<keyword evidence="14" id="KW-1185">Reference proteome</keyword>
<comment type="function">
    <text evidence="1">Part of the binding-protein-dependent transport system for glutamine; probably responsible for the translocation of the substrate across the membrane.</text>
</comment>
<evidence type="ECO:0000256" key="5">
    <source>
        <dbReference type="ARBA" id="ARBA00022448"/>
    </source>
</evidence>
<evidence type="ECO:0000256" key="11">
    <source>
        <dbReference type="RuleBase" id="RU363032"/>
    </source>
</evidence>
<dbReference type="PANTHER" id="PTHR30614:SF20">
    <property type="entry name" value="GLUTAMINE TRANSPORT SYSTEM PERMEASE PROTEIN GLNP"/>
    <property type="match status" value="1"/>
</dbReference>
<evidence type="ECO:0000256" key="9">
    <source>
        <dbReference type="ARBA" id="ARBA00022989"/>
    </source>
</evidence>
<reference evidence="13 14" key="1">
    <citation type="submission" date="2023-03" db="EMBL/GenBank/DDBJ databases">
        <title>Host association and intracellularity evolved multiple times independently in the Rickettsiales.</title>
        <authorList>
            <person name="Castelli M."/>
            <person name="Nardi T."/>
            <person name="Gammuto L."/>
            <person name="Bellinzona G."/>
            <person name="Sabaneyeva E."/>
            <person name="Potekhin A."/>
            <person name="Serra V."/>
            <person name="Petroni G."/>
            <person name="Sassera D."/>
        </authorList>
    </citation>
    <scope>NUCLEOTIDE SEQUENCE [LARGE SCALE GENOMIC DNA]</scope>
    <source>
        <strain evidence="13 14">Sr 2-6</strain>
    </source>
</reference>
<proteinExistence type="inferred from homology"/>
<dbReference type="NCBIfam" id="TIGR01726">
    <property type="entry name" value="HEQRo_perm_3TM"/>
    <property type="match status" value="1"/>
</dbReference>
<dbReference type="InterPro" id="IPR000515">
    <property type="entry name" value="MetI-like"/>
</dbReference>
<feature type="domain" description="ABC transmembrane type-1" evidence="12">
    <location>
        <begin position="19"/>
        <end position="208"/>
    </location>
</feature>
<evidence type="ECO:0000256" key="1">
    <source>
        <dbReference type="ARBA" id="ARBA00003159"/>
    </source>
</evidence>
<dbReference type="Proteomes" id="UP001291687">
    <property type="component" value="Unassembled WGS sequence"/>
</dbReference>
<keyword evidence="5 11" id="KW-0813">Transport</keyword>
<dbReference type="RefSeq" id="WP_322777070.1">
    <property type="nucleotide sequence ID" value="NZ_JARJFB010000090.1"/>
</dbReference>
<evidence type="ECO:0000256" key="8">
    <source>
        <dbReference type="ARBA" id="ARBA00022970"/>
    </source>
</evidence>
<dbReference type="Pfam" id="PF00528">
    <property type="entry name" value="BPD_transp_1"/>
    <property type="match status" value="1"/>
</dbReference>
<keyword evidence="8" id="KW-0029">Amino-acid transport</keyword>
<evidence type="ECO:0000256" key="2">
    <source>
        <dbReference type="ARBA" id="ARBA00004429"/>
    </source>
</evidence>
<sequence length="217" mass="23720">MYNDLVAFLPHLYFILKGVTVTLKYSVISVCFGLIIGTILAFLKVIDLKILRLAAHAYTSIFRGTPLLIQLTIIYFGLPGLIGLKLSVFSAGVIAFSLNSGAYVSEIIRAGIESVDKGQVEAAKALGISPILRMKDIILPQAFRSILPALVNELINLVKESCLISVIGEMDLMRRAQVVSAETYTFFTPMLTAAAAYYLMVLIISSFALLLEKRLAI</sequence>
<name>A0ABU5NDE9_9RICK</name>
<evidence type="ECO:0000256" key="6">
    <source>
        <dbReference type="ARBA" id="ARBA00022475"/>
    </source>
</evidence>
<dbReference type="InterPro" id="IPR035906">
    <property type="entry name" value="MetI-like_sf"/>
</dbReference>
<dbReference type="InterPro" id="IPR043429">
    <property type="entry name" value="ArtM/GltK/GlnP/TcyL/YhdX-like"/>
</dbReference>